<dbReference type="Proteomes" id="UP000604046">
    <property type="component" value="Unassembled WGS sequence"/>
</dbReference>
<evidence type="ECO:0000313" key="3">
    <source>
        <dbReference type="Proteomes" id="UP000604046"/>
    </source>
</evidence>
<evidence type="ECO:0000313" key="2">
    <source>
        <dbReference type="EMBL" id="CAE7540941.1"/>
    </source>
</evidence>
<sequence length="98" mass="10184">MPVLPFLPALAFDETSALLAVGSGGQGLPTIDVYRCLHGTCFARASVPAPDDGAEDMPAVPTCGFLRGGFAFVLAAVTQAGNVFLFDLRRAGTQGQQR</sequence>
<keyword evidence="1" id="KW-0812">Transmembrane</keyword>
<gene>
    <name evidence="2" type="ORF">SNAT2548_LOCUS30338</name>
</gene>
<keyword evidence="3" id="KW-1185">Reference proteome</keyword>
<evidence type="ECO:0000256" key="1">
    <source>
        <dbReference type="SAM" id="Phobius"/>
    </source>
</evidence>
<accession>A0A812TWU7</accession>
<reference evidence="2" key="1">
    <citation type="submission" date="2021-02" db="EMBL/GenBank/DDBJ databases">
        <authorList>
            <person name="Dougan E. K."/>
            <person name="Rhodes N."/>
            <person name="Thang M."/>
            <person name="Chan C."/>
        </authorList>
    </citation>
    <scope>NUCLEOTIDE SEQUENCE</scope>
</reference>
<keyword evidence="1" id="KW-1133">Transmembrane helix</keyword>
<protein>
    <submittedName>
        <fullName evidence="2">Uncharacterized protein</fullName>
    </submittedName>
</protein>
<feature type="transmembrane region" description="Helical" evidence="1">
    <location>
        <begin position="65"/>
        <end position="88"/>
    </location>
</feature>
<comment type="caution">
    <text evidence="2">The sequence shown here is derived from an EMBL/GenBank/DDBJ whole genome shotgun (WGS) entry which is preliminary data.</text>
</comment>
<name>A0A812TWU7_9DINO</name>
<proteinExistence type="predicted"/>
<dbReference type="EMBL" id="CAJNDS010002602">
    <property type="protein sequence ID" value="CAE7540941.1"/>
    <property type="molecule type" value="Genomic_DNA"/>
</dbReference>
<keyword evidence="1" id="KW-0472">Membrane</keyword>
<dbReference type="AlphaFoldDB" id="A0A812TWU7"/>
<organism evidence="2 3">
    <name type="scientific">Symbiodinium natans</name>
    <dbReference type="NCBI Taxonomy" id="878477"/>
    <lineage>
        <taxon>Eukaryota</taxon>
        <taxon>Sar</taxon>
        <taxon>Alveolata</taxon>
        <taxon>Dinophyceae</taxon>
        <taxon>Suessiales</taxon>
        <taxon>Symbiodiniaceae</taxon>
        <taxon>Symbiodinium</taxon>
    </lineage>
</organism>